<proteinExistence type="predicted"/>
<organism evidence="3 4">
    <name type="scientific">Xenopus laevis</name>
    <name type="common">African clawed frog</name>
    <dbReference type="NCBI Taxonomy" id="8355"/>
    <lineage>
        <taxon>Eukaryota</taxon>
        <taxon>Metazoa</taxon>
        <taxon>Chordata</taxon>
        <taxon>Craniata</taxon>
        <taxon>Vertebrata</taxon>
        <taxon>Euteleostomi</taxon>
        <taxon>Amphibia</taxon>
        <taxon>Batrachia</taxon>
        <taxon>Anura</taxon>
        <taxon>Pipoidea</taxon>
        <taxon>Pipidae</taxon>
        <taxon>Xenopodinae</taxon>
        <taxon>Xenopus</taxon>
        <taxon>Xenopus</taxon>
    </lineage>
</organism>
<evidence type="ECO:0000313" key="4">
    <source>
        <dbReference type="RefSeq" id="XP_041446870.1"/>
    </source>
</evidence>
<evidence type="ECO:0000259" key="2">
    <source>
        <dbReference type="Pfam" id="PF05018"/>
    </source>
</evidence>
<dbReference type="Pfam" id="PF05018">
    <property type="entry name" value="CFA20_dom"/>
    <property type="match status" value="1"/>
</dbReference>
<feature type="region of interest" description="Disordered" evidence="1">
    <location>
        <begin position="421"/>
        <end position="470"/>
    </location>
</feature>
<dbReference type="Proteomes" id="UP000186698">
    <property type="component" value="Chromosome 4L"/>
</dbReference>
<dbReference type="InterPro" id="IPR040441">
    <property type="entry name" value="CFA20/CFAP20DC"/>
</dbReference>
<feature type="region of interest" description="Disordered" evidence="1">
    <location>
        <begin position="235"/>
        <end position="386"/>
    </location>
</feature>
<dbReference type="OrthoDB" id="10261083at2759"/>
<feature type="compositionally biased region" description="Polar residues" evidence="1">
    <location>
        <begin position="599"/>
        <end position="609"/>
    </location>
</feature>
<feature type="compositionally biased region" description="Low complexity" evidence="1">
    <location>
        <begin position="273"/>
        <end position="288"/>
    </location>
</feature>
<keyword evidence="3" id="KW-1185">Reference proteome</keyword>
<dbReference type="InterPro" id="IPR007714">
    <property type="entry name" value="CFA20_dom"/>
</dbReference>
<protein>
    <submittedName>
        <fullName evidence="4">Protein CFAP20DC-like</fullName>
    </submittedName>
</protein>
<evidence type="ECO:0000256" key="1">
    <source>
        <dbReference type="SAM" id="MobiDB-lite"/>
    </source>
</evidence>
<feature type="compositionally biased region" description="Basic and acidic residues" evidence="1">
    <location>
        <begin position="327"/>
        <end position="346"/>
    </location>
</feature>
<accession>A0A8J1N0V1</accession>
<dbReference type="KEGG" id="xla:108714735"/>
<feature type="compositionally biased region" description="Basic and acidic residues" evidence="1">
    <location>
        <begin position="304"/>
        <end position="315"/>
    </location>
</feature>
<dbReference type="GeneID" id="108714735"/>
<feature type="compositionally biased region" description="Polar residues" evidence="1">
    <location>
        <begin position="438"/>
        <end position="449"/>
    </location>
</feature>
<dbReference type="AlphaFoldDB" id="A0A8J1N0V1"/>
<feature type="compositionally biased region" description="Basic and acidic residues" evidence="1">
    <location>
        <begin position="363"/>
        <end position="375"/>
    </location>
</feature>
<gene>
    <name evidence="4" type="primary">LOC108714735</name>
</gene>
<dbReference type="PANTHER" id="PTHR12458">
    <property type="entry name" value="ORF PROTEIN"/>
    <property type="match status" value="1"/>
</dbReference>
<feature type="compositionally biased region" description="Basic and acidic residues" evidence="1">
    <location>
        <begin position="556"/>
        <end position="583"/>
    </location>
</feature>
<reference evidence="4" key="1">
    <citation type="submission" date="2025-08" db="UniProtKB">
        <authorList>
            <consortium name="RefSeq"/>
        </authorList>
    </citation>
    <scope>IDENTIFICATION</scope>
    <source>
        <strain evidence="4">J_2021</strain>
        <tissue evidence="4">Erythrocytes</tissue>
    </source>
</reference>
<name>A0A8J1N0V1_XENLA</name>
<feature type="region of interest" description="Disordered" evidence="1">
    <location>
        <begin position="529"/>
        <end position="632"/>
    </location>
</feature>
<dbReference type="CTD" id="108714735"/>
<dbReference type="RefSeq" id="XP_041446870.1">
    <property type="nucleotide sequence ID" value="XM_041590936.1"/>
</dbReference>
<sequence>MFKNEYQGGAFVEIFSAQGKDPMAKWKLSGRQSAIWKDFDKEVKSFVFVLEGSSQTNKMQLPKESRHNLGLIQRFLILQLYIPLGQDFSAELLISDLGNIKRRLYLSTVHKELSATPLHAKIPLLGIKRKIWCNLCIDVVSFTSGIFKGAVFHSLDGIIVSANCKLRKIYTMKLKPKETMEEEDIYGSSLPHNEPTDIIPRCCQITTEVQQITQVLDLTKLQRVEAKQDGRPLGLLETDHISSRGARSAHTSRSPDKSHIAFGSKVLGPPPATSRRMSSRASAETTRATSRHERDSQQLPTGTEDLKAQTMEGKESISSFTHFSHQRNKENVQETRKKEKCPHEYKSNPQDSAVTDWRIRRKQSGEDVGRERSRFPFDGSSLGHGGKEDKLLIQIHVPASEYLNPARKGNKSPELGEREALSDEMLTPDSFQEKTSKSPESQQQELNNDPSEELEDYQQNGSRNESRTFPEEEDNLYTYWSMPRSSRLFKPQSLDHSTVSFDGMELNSRGAQLEDDFYRSDDSLQESAHFKWTSSPKSSQVKTQSTQFSESPRSLDISRESTHSSKWAADSKHESPMEGRAQIDDPLTVKATDAFQKNLVPTRSLSPSRSRNETPTEDPILSRTRQQRADNKLRMSLSRKSLKEIPTGDQRLISDVPDYDWRNAQPNRLSASEMQMLASLKRQQNEELEDFETLHGLSRSQIDQCTVSMSTSSDDTMSWSCSIKPPVTQGCHYQTEMNPLAQSNPRDWIHVFSPPIVPSSHIPDKSRKAPCKLNQSGVSSCTEDDDGLGAEEEEEVLTLLYDPCLNCYFDPETGKYYELA</sequence>
<evidence type="ECO:0000313" key="3">
    <source>
        <dbReference type="Proteomes" id="UP000186698"/>
    </source>
</evidence>
<feature type="domain" description="CFA20" evidence="2">
    <location>
        <begin position="1"/>
        <end position="173"/>
    </location>
</feature>
<feature type="compositionally biased region" description="Polar residues" evidence="1">
    <location>
        <begin position="532"/>
        <end position="552"/>
    </location>
</feature>